<dbReference type="AlphaFoldDB" id="A0A3B0M6X9"/>
<evidence type="ECO:0000313" key="2">
    <source>
        <dbReference type="EMBL" id="SUZ31170.1"/>
    </source>
</evidence>
<name>A0A3B0M6X9_9RHOB</name>
<dbReference type="OrthoDB" id="7173339at2"/>
<accession>A0A3B0M6X9</accession>
<feature type="transmembrane region" description="Helical" evidence="1">
    <location>
        <begin position="27"/>
        <end position="44"/>
    </location>
</feature>
<organism evidence="2 3">
    <name type="scientific">Roseinatronobacter ekhonensis</name>
    <dbReference type="NCBI Taxonomy" id="254356"/>
    <lineage>
        <taxon>Bacteria</taxon>
        <taxon>Pseudomonadati</taxon>
        <taxon>Pseudomonadota</taxon>
        <taxon>Alphaproteobacteria</taxon>
        <taxon>Rhodobacterales</taxon>
        <taxon>Paracoccaceae</taxon>
        <taxon>Roseinatronobacter</taxon>
    </lineage>
</organism>
<evidence type="ECO:0000256" key="1">
    <source>
        <dbReference type="SAM" id="Phobius"/>
    </source>
</evidence>
<keyword evidence="1" id="KW-0472">Membrane</keyword>
<sequence length="216" mass="23044">MSNPESFIDEVSEELRRDRAVYYLRKYGWIALLVVALIVGGTAWNEWRKASAQASAEAFGEAVLGALENNDTDARIAALSEIEATGAQQGVLQLLRAGELLETDRAAALDAFQAAAEDTSLPDAYRQLAALKRVMAGEGALPLSERQTVIAGLAQPGQPFRPLALEQSALLALEAGETERAIEILQDLLAQSDVSQALRQRVTQLLTGLGAETGAA</sequence>
<gene>
    <name evidence="2" type="ORF">ROE7235_00906</name>
</gene>
<keyword evidence="1" id="KW-0812">Transmembrane</keyword>
<keyword evidence="1" id="KW-1133">Transmembrane helix</keyword>
<reference evidence="3" key="1">
    <citation type="submission" date="2018-08" db="EMBL/GenBank/DDBJ databases">
        <authorList>
            <person name="Rodrigo-Torres L."/>
            <person name="Arahal R. D."/>
            <person name="Lucena T."/>
        </authorList>
    </citation>
    <scope>NUCLEOTIDE SEQUENCE [LARGE SCALE GENOMIC DNA]</scope>
    <source>
        <strain evidence="3">CECT 7235</strain>
    </source>
</reference>
<protein>
    <recommendedName>
        <fullName evidence="4">Tetratricopeptide repeat-like domain-containing protein</fullName>
    </recommendedName>
</protein>
<keyword evidence="3" id="KW-1185">Reference proteome</keyword>
<dbReference type="EMBL" id="UIHC01000006">
    <property type="protein sequence ID" value="SUZ31170.1"/>
    <property type="molecule type" value="Genomic_DNA"/>
</dbReference>
<evidence type="ECO:0000313" key="3">
    <source>
        <dbReference type="Proteomes" id="UP000272908"/>
    </source>
</evidence>
<dbReference type="RefSeq" id="WP_121093470.1">
    <property type="nucleotide sequence ID" value="NZ_UIHC01000006.1"/>
</dbReference>
<dbReference type="Proteomes" id="UP000272908">
    <property type="component" value="Unassembled WGS sequence"/>
</dbReference>
<evidence type="ECO:0008006" key="4">
    <source>
        <dbReference type="Google" id="ProtNLM"/>
    </source>
</evidence>
<proteinExistence type="predicted"/>